<protein>
    <submittedName>
        <fullName evidence="8">DHA1 family inner membrane transport protein</fullName>
    </submittedName>
</protein>
<dbReference type="Pfam" id="PF07690">
    <property type="entry name" value="MFS_1"/>
    <property type="match status" value="1"/>
</dbReference>
<comment type="caution">
    <text evidence="8">The sequence shown here is derived from an EMBL/GenBank/DDBJ whole genome shotgun (WGS) entry which is preliminary data.</text>
</comment>
<evidence type="ECO:0000256" key="3">
    <source>
        <dbReference type="ARBA" id="ARBA00022692"/>
    </source>
</evidence>
<dbReference type="PROSITE" id="PS50850">
    <property type="entry name" value="MFS"/>
    <property type="match status" value="1"/>
</dbReference>
<feature type="transmembrane region" description="Helical" evidence="6">
    <location>
        <begin position="272"/>
        <end position="290"/>
    </location>
</feature>
<dbReference type="Gene3D" id="1.20.1250.20">
    <property type="entry name" value="MFS general substrate transporter like domains"/>
    <property type="match status" value="1"/>
</dbReference>
<dbReference type="SUPFAM" id="SSF103473">
    <property type="entry name" value="MFS general substrate transporter"/>
    <property type="match status" value="1"/>
</dbReference>
<dbReference type="InterPro" id="IPR011701">
    <property type="entry name" value="MFS"/>
</dbReference>
<evidence type="ECO:0000256" key="4">
    <source>
        <dbReference type="ARBA" id="ARBA00022989"/>
    </source>
</evidence>
<dbReference type="PANTHER" id="PTHR43124">
    <property type="entry name" value="PURINE EFFLUX PUMP PBUE"/>
    <property type="match status" value="1"/>
</dbReference>
<feature type="transmembrane region" description="Helical" evidence="6">
    <location>
        <begin position="206"/>
        <end position="229"/>
    </location>
</feature>
<dbReference type="GO" id="GO:0005886">
    <property type="term" value="C:plasma membrane"/>
    <property type="evidence" value="ECO:0007669"/>
    <property type="project" value="UniProtKB-SubCell"/>
</dbReference>
<keyword evidence="5 6" id="KW-0472">Membrane</keyword>
<feature type="transmembrane region" description="Helical" evidence="6">
    <location>
        <begin position="138"/>
        <end position="156"/>
    </location>
</feature>
<evidence type="ECO:0000313" key="9">
    <source>
        <dbReference type="Proteomes" id="UP000316628"/>
    </source>
</evidence>
<organism evidence="8 9">
    <name type="scientific">Saccharothrix saharensis</name>
    <dbReference type="NCBI Taxonomy" id="571190"/>
    <lineage>
        <taxon>Bacteria</taxon>
        <taxon>Bacillati</taxon>
        <taxon>Actinomycetota</taxon>
        <taxon>Actinomycetes</taxon>
        <taxon>Pseudonocardiales</taxon>
        <taxon>Pseudonocardiaceae</taxon>
        <taxon>Saccharothrix</taxon>
    </lineage>
</organism>
<proteinExistence type="predicted"/>
<dbReference type="AlphaFoldDB" id="A0A543JBX3"/>
<keyword evidence="9" id="KW-1185">Reference proteome</keyword>
<accession>A0A543JBX3</accession>
<evidence type="ECO:0000256" key="5">
    <source>
        <dbReference type="ARBA" id="ARBA00023136"/>
    </source>
</evidence>
<feature type="transmembrane region" description="Helical" evidence="6">
    <location>
        <begin position="162"/>
        <end position="185"/>
    </location>
</feature>
<dbReference type="InterPro" id="IPR036259">
    <property type="entry name" value="MFS_trans_sf"/>
</dbReference>
<dbReference type="EMBL" id="VFPP01000001">
    <property type="protein sequence ID" value="TQM80358.1"/>
    <property type="molecule type" value="Genomic_DNA"/>
</dbReference>
<dbReference type="InterPro" id="IPR050189">
    <property type="entry name" value="MFS_Efflux_Transporters"/>
</dbReference>
<dbReference type="Proteomes" id="UP000316628">
    <property type="component" value="Unassembled WGS sequence"/>
</dbReference>
<evidence type="ECO:0000256" key="1">
    <source>
        <dbReference type="ARBA" id="ARBA00004651"/>
    </source>
</evidence>
<dbReference type="PANTHER" id="PTHR43124:SF3">
    <property type="entry name" value="CHLORAMPHENICOL EFFLUX PUMP RV0191"/>
    <property type="match status" value="1"/>
</dbReference>
<feature type="transmembrane region" description="Helical" evidence="6">
    <location>
        <begin position="106"/>
        <end position="126"/>
    </location>
</feature>
<feature type="transmembrane region" description="Helical" evidence="6">
    <location>
        <begin position="44"/>
        <end position="64"/>
    </location>
</feature>
<keyword evidence="4 6" id="KW-1133">Transmembrane helix</keyword>
<keyword evidence="2" id="KW-1003">Cell membrane</keyword>
<feature type="domain" description="Major facilitator superfamily (MFS) profile" evidence="7">
    <location>
        <begin position="10"/>
        <end position="385"/>
    </location>
</feature>
<name>A0A543JBX3_9PSEU</name>
<feature type="transmembrane region" description="Helical" evidence="6">
    <location>
        <begin position="296"/>
        <end position="315"/>
    </location>
</feature>
<feature type="transmembrane region" description="Helical" evidence="6">
    <location>
        <begin position="76"/>
        <end position="94"/>
    </location>
</feature>
<evidence type="ECO:0000313" key="8">
    <source>
        <dbReference type="EMBL" id="TQM80358.1"/>
    </source>
</evidence>
<evidence type="ECO:0000256" key="2">
    <source>
        <dbReference type="ARBA" id="ARBA00022475"/>
    </source>
</evidence>
<evidence type="ECO:0000256" key="6">
    <source>
        <dbReference type="SAM" id="Phobius"/>
    </source>
</evidence>
<keyword evidence="3 6" id="KW-0812">Transmembrane</keyword>
<gene>
    <name evidence="8" type="ORF">FHX81_2687</name>
</gene>
<feature type="transmembrane region" description="Helical" evidence="6">
    <location>
        <begin position="327"/>
        <end position="349"/>
    </location>
</feature>
<dbReference type="CDD" id="cd17324">
    <property type="entry name" value="MFS_NepI_like"/>
    <property type="match status" value="1"/>
</dbReference>
<reference evidence="8 9" key="1">
    <citation type="submission" date="2019-06" db="EMBL/GenBank/DDBJ databases">
        <title>Sequencing the genomes of 1000 actinobacteria strains.</title>
        <authorList>
            <person name="Klenk H.-P."/>
        </authorList>
    </citation>
    <scope>NUCLEOTIDE SEQUENCE [LARGE SCALE GENOMIC DNA]</scope>
    <source>
        <strain evidence="8 9">DSM 45456</strain>
    </source>
</reference>
<comment type="subcellular location">
    <subcellularLocation>
        <location evidence="1">Cell membrane</location>
        <topology evidence="1">Multi-pass membrane protein</topology>
    </subcellularLocation>
</comment>
<sequence length="401" mass="40077">MSHFSVVVVIAFILMLSAFAVGTSEFIIVGVLPEVAADLGVDVPTAGLLVTAYAVSVALGGPVLTVLTGRIARRTLLISVMALALVASLGSALAHDYTLLMTARVVAALAQGLFFAVASQVAIAAVPPEKQTAAIAKVVNGVALSTILGIPLGTLIGQNYGWRASFVLVSALTAIGLVGVVLGTPKIAHEPDPGVRAGLFAFGRRTVLLGLATTVLSFTGLITAFTYVAPALREVSGFEPGWVTGVLLVYGLGTLVGSTLAGRVPTDRIARVLPVPLAVLGAGLLTQGLVLESKVAAVVSVFVLGASAFTAGPLIHTYLMGQAGSAAGLVASVNISAFNVAAALGPMLGGVVLTSGLGLRWIGTVGGLSTILGVGVALVVGRVTAARPATSGTTTPLAAHV</sequence>
<dbReference type="InterPro" id="IPR020846">
    <property type="entry name" value="MFS_dom"/>
</dbReference>
<feature type="transmembrane region" description="Helical" evidence="6">
    <location>
        <begin position="361"/>
        <end position="381"/>
    </location>
</feature>
<evidence type="ECO:0000259" key="7">
    <source>
        <dbReference type="PROSITE" id="PS50850"/>
    </source>
</evidence>
<dbReference type="GO" id="GO:0022857">
    <property type="term" value="F:transmembrane transporter activity"/>
    <property type="evidence" value="ECO:0007669"/>
    <property type="project" value="InterPro"/>
</dbReference>
<feature type="transmembrane region" description="Helical" evidence="6">
    <location>
        <begin position="241"/>
        <end position="260"/>
    </location>
</feature>